<name>M1MGJ2_9CLOT</name>
<dbReference type="EMBL" id="CP004121">
    <property type="protein sequence ID" value="AGF57044.1"/>
    <property type="molecule type" value="Genomic_DNA"/>
</dbReference>
<keyword evidence="2" id="KW-1185">Reference proteome</keyword>
<dbReference type="PATRIC" id="fig|931276.5.peg.3306"/>
<sequence length="98" mass="11553">MSEKDYFLKKNKIKNDINEINKKINETTSTDPSIYNFKFFLDVTTLELTNKLLEGNINIKELIQNVGRELIKDFVNNLINKIIIRDRQILSVNFIYNA</sequence>
<dbReference type="KEGG" id="csr:Cspa_c32830"/>
<evidence type="ECO:0000313" key="1">
    <source>
        <dbReference type="EMBL" id="AGF57044.1"/>
    </source>
</evidence>
<protein>
    <submittedName>
        <fullName evidence="1">Uncharacterized protein</fullName>
    </submittedName>
</protein>
<dbReference type="HOGENOM" id="CLU_2328824_0_0_9"/>
<organism evidence="1 2">
    <name type="scientific">Clostridium saccharoperbutylacetonicum N1-4(HMT)</name>
    <dbReference type="NCBI Taxonomy" id="931276"/>
    <lineage>
        <taxon>Bacteria</taxon>
        <taxon>Bacillati</taxon>
        <taxon>Bacillota</taxon>
        <taxon>Clostridia</taxon>
        <taxon>Eubacteriales</taxon>
        <taxon>Clostridiaceae</taxon>
        <taxon>Clostridium</taxon>
    </lineage>
</organism>
<dbReference type="AlphaFoldDB" id="M1MGJ2"/>
<dbReference type="Proteomes" id="UP000011728">
    <property type="component" value="Chromosome"/>
</dbReference>
<evidence type="ECO:0000313" key="2">
    <source>
        <dbReference type="Proteomes" id="UP000011728"/>
    </source>
</evidence>
<gene>
    <name evidence="1" type="ORF">Cspa_c32830</name>
</gene>
<dbReference type="RefSeq" id="WP_015393362.1">
    <property type="nucleotide sequence ID" value="NC_020291.1"/>
</dbReference>
<reference evidence="1 2" key="1">
    <citation type="submission" date="2013-02" db="EMBL/GenBank/DDBJ databases">
        <title>Genome sequence of Clostridium saccharoperbutylacetonicum N1-4(HMT).</title>
        <authorList>
            <person name="Poehlein A."/>
            <person name="Daniel R."/>
        </authorList>
    </citation>
    <scope>NUCLEOTIDE SEQUENCE [LARGE SCALE GENOMIC DNA]</scope>
    <source>
        <strain evidence="2">N1-4(HMT)</strain>
    </source>
</reference>
<proteinExistence type="predicted"/>
<accession>M1MGJ2</accession>